<comment type="caution">
    <text evidence="4">The sequence shown here is derived from an EMBL/GenBank/DDBJ whole genome shotgun (WGS) entry which is preliminary data.</text>
</comment>
<dbReference type="EMBL" id="JAKZGP010000002">
    <property type="protein sequence ID" value="MCH7408092.1"/>
    <property type="molecule type" value="Genomic_DNA"/>
</dbReference>
<evidence type="ECO:0000259" key="3">
    <source>
        <dbReference type="Pfam" id="PF16344"/>
    </source>
</evidence>
<dbReference type="InterPro" id="IPR006860">
    <property type="entry name" value="FecR"/>
</dbReference>
<gene>
    <name evidence="4" type="ORF">MM239_01685</name>
</gene>
<dbReference type="PANTHER" id="PTHR30273">
    <property type="entry name" value="PERIPLASMIC SIGNAL SENSOR AND SIGMA FACTOR ACTIVATOR FECR-RELATED"/>
    <property type="match status" value="1"/>
</dbReference>
<keyword evidence="1" id="KW-1133">Transmembrane helix</keyword>
<dbReference type="PANTHER" id="PTHR30273:SF2">
    <property type="entry name" value="PROTEIN FECR"/>
    <property type="match status" value="1"/>
</dbReference>
<sequence length="365" mass="41854">MKKQFENIEDFLSDSTFRDWVLHEKDVKSLYWENWIKSNPDKVEVLEEAKALIWILEGNNATLEEEEANMLWDAIDAQLEEPREGESSKGITINSSKESQNSRFWYFLTFPSFRIAMILITVFFGSIGFLLLNGNDHFSDQEILQSEADFWIEKVTQKGEKKRIHLPDGSKVLLNAESTLKYLPGFGKDHRDLMLEGEAYFEVSSDTLLPFQVQSNDLQTVALGTSFIISAYSSHNTQEVKLLTGKVSVAHQAQNGYLSHVIYLNPGEDAMLSNHDFKKSNFDVENALKWTKGILHFQETPFMEVVEVLERWYGVDISVSGSRLSMSRVTGEFKRENLENVLKSISYSSSFDFHIKGKKVMISTR</sequence>
<keyword evidence="1" id="KW-0812">Transmembrane</keyword>
<proteinExistence type="predicted"/>
<feature type="transmembrane region" description="Helical" evidence="1">
    <location>
        <begin position="104"/>
        <end position="132"/>
    </location>
</feature>
<keyword evidence="5" id="KW-1185">Reference proteome</keyword>
<dbReference type="RefSeq" id="WP_241346057.1">
    <property type="nucleotide sequence ID" value="NZ_JAKZGP010000002.1"/>
</dbReference>
<dbReference type="InterPro" id="IPR012373">
    <property type="entry name" value="Ferrdict_sens_TM"/>
</dbReference>
<dbReference type="PIRSF" id="PIRSF018266">
    <property type="entry name" value="FecR"/>
    <property type="match status" value="1"/>
</dbReference>
<reference evidence="4" key="1">
    <citation type="submission" date="2022-03" db="EMBL/GenBank/DDBJ databases">
        <title>De novo assembled genomes of Belliella spp. (Cyclobacteriaceae) strains.</title>
        <authorList>
            <person name="Szabo A."/>
            <person name="Korponai K."/>
            <person name="Felfoldi T."/>
        </authorList>
    </citation>
    <scope>NUCLEOTIDE SEQUENCE</scope>
    <source>
        <strain evidence="4">DSM 111904</strain>
    </source>
</reference>
<dbReference type="InterPro" id="IPR032508">
    <property type="entry name" value="FecR_C"/>
</dbReference>
<protein>
    <submittedName>
        <fullName evidence="4">DUF4974 domain-containing protein</fullName>
    </submittedName>
</protein>
<accession>A0ABS9UV97</accession>
<dbReference type="Pfam" id="PF04773">
    <property type="entry name" value="FecR"/>
    <property type="match status" value="1"/>
</dbReference>
<dbReference type="Pfam" id="PF16344">
    <property type="entry name" value="FecR_C"/>
    <property type="match status" value="1"/>
</dbReference>
<feature type="domain" description="Protein FecR C-terminal" evidence="3">
    <location>
        <begin position="295"/>
        <end position="362"/>
    </location>
</feature>
<dbReference type="Gene3D" id="2.60.120.1440">
    <property type="match status" value="1"/>
</dbReference>
<evidence type="ECO:0000256" key="1">
    <source>
        <dbReference type="SAM" id="Phobius"/>
    </source>
</evidence>
<organism evidence="4 5">
    <name type="scientific">Belliella filtrata</name>
    <dbReference type="NCBI Taxonomy" id="2923435"/>
    <lineage>
        <taxon>Bacteria</taxon>
        <taxon>Pseudomonadati</taxon>
        <taxon>Bacteroidota</taxon>
        <taxon>Cytophagia</taxon>
        <taxon>Cytophagales</taxon>
        <taxon>Cyclobacteriaceae</taxon>
        <taxon>Belliella</taxon>
    </lineage>
</organism>
<evidence type="ECO:0000313" key="5">
    <source>
        <dbReference type="Proteomes" id="UP001165489"/>
    </source>
</evidence>
<keyword evidence="1" id="KW-0472">Membrane</keyword>
<dbReference type="Proteomes" id="UP001165489">
    <property type="component" value="Unassembled WGS sequence"/>
</dbReference>
<evidence type="ECO:0000313" key="4">
    <source>
        <dbReference type="EMBL" id="MCH7408092.1"/>
    </source>
</evidence>
<feature type="domain" description="FecR protein" evidence="2">
    <location>
        <begin position="155"/>
        <end position="247"/>
    </location>
</feature>
<dbReference type="Gene3D" id="3.55.50.30">
    <property type="match status" value="1"/>
</dbReference>
<evidence type="ECO:0000259" key="2">
    <source>
        <dbReference type="Pfam" id="PF04773"/>
    </source>
</evidence>
<name>A0ABS9UV97_9BACT</name>